<dbReference type="Proteomes" id="UP000887226">
    <property type="component" value="Unassembled WGS sequence"/>
</dbReference>
<dbReference type="AlphaFoldDB" id="A0A9P7Z7U4"/>
<evidence type="ECO:0000256" key="4">
    <source>
        <dbReference type="ARBA" id="ARBA00022490"/>
    </source>
</evidence>
<evidence type="ECO:0000256" key="3">
    <source>
        <dbReference type="ARBA" id="ARBA00022448"/>
    </source>
</evidence>
<proteinExistence type="predicted"/>
<dbReference type="PANTHER" id="PTHR28280">
    <property type="entry name" value="SHUTTLING PRE-60S FACTOR ECM1"/>
    <property type="match status" value="1"/>
</dbReference>
<feature type="compositionally biased region" description="Low complexity" evidence="7">
    <location>
        <begin position="15"/>
        <end position="28"/>
    </location>
</feature>
<dbReference type="GO" id="GO:0005737">
    <property type="term" value="C:cytoplasm"/>
    <property type="evidence" value="ECO:0007669"/>
    <property type="project" value="UniProtKB-SubCell"/>
</dbReference>
<keyword evidence="5" id="KW-0690">Ribosome biogenesis</keyword>
<feature type="compositionally biased region" description="Low complexity" evidence="7">
    <location>
        <begin position="168"/>
        <end position="183"/>
    </location>
</feature>
<accession>A0A9P7Z7U4</accession>
<reference evidence="8" key="1">
    <citation type="journal article" date="2021" name="IMA Fungus">
        <title>Genomic characterization of three marine fungi, including Emericellopsis atlantica sp. nov. with signatures of a generalist lifestyle and marine biomass degradation.</title>
        <authorList>
            <person name="Hagestad O.C."/>
            <person name="Hou L."/>
            <person name="Andersen J.H."/>
            <person name="Hansen E.H."/>
            <person name="Altermark B."/>
            <person name="Li C."/>
            <person name="Kuhnert E."/>
            <person name="Cox R.J."/>
            <person name="Crous P.W."/>
            <person name="Spatafora J.W."/>
            <person name="Lail K."/>
            <person name="Amirebrahimi M."/>
            <person name="Lipzen A."/>
            <person name="Pangilinan J."/>
            <person name="Andreopoulos W."/>
            <person name="Hayes R.D."/>
            <person name="Ng V."/>
            <person name="Grigoriev I.V."/>
            <person name="Jackson S.A."/>
            <person name="Sutton T.D.S."/>
            <person name="Dobson A.D.W."/>
            <person name="Rama T."/>
        </authorList>
    </citation>
    <scope>NUCLEOTIDE SEQUENCE</scope>
    <source>
        <strain evidence="8">TRa3180A</strain>
    </source>
</reference>
<dbReference type="InterPro" id="IPR053278">
    <property type="entry name" value="Pre-60S_factor_ECM1"/>
</dbReference>
<dbReference type="GO" id="GO:0005730">
    <property type="term" value="C:nucleolus"/>
    <property type="evidence" value="ECO:0007669"/>
    <property type="project" value="TreeGrafter"/>
</dbReference>
<keyword evidence="9" id="KW-1185">Reference proteome</keyword>
<gene>
    <name evidence="8" type="ORF">BJ878DRAFT_478248</name>
</gene>
<keyword evidence="4" id="KW-0963">Cytoplasm</keyword>
<feature type="region of interest" description="Disordered" evidence="7">
    <location>
        <begin position="1"/>
        <end position="88"/>
    </location>
</feature>
<organism evidence="8 9">
    <name type="scientific">Calycina marina</name>
    <dbReference type="NCBI Taxonomy" id="1763456"/>
    <lineage>
        <taxon>Eukaryota</taxon>
        <taxon>Fungi</taxon>
        <taxon>Dikarya</taxon>
        <taxon>Ascomycota</taxon>
        <taxon>Pezizomycotina</taxon>
        <taxon>Leotiomycetes</taxon>
        <taxon>Helotiales</taxon>
        <taxon>Pezizellaceae</taxon>
        <taxon>Calycina</taxon>
    </lineage>
</organism>
<evidence type="ECO:0000313" key="9">
    <source>
        <dbReference type="Proteomes" id="UP000887226"/>
    </source>
</evidence>
<keyword evidence="6" id="KW-0539">Nucleus</keyword>
<protein>
    <submittedName>
        <fullName evidence="8">Alb1-domain-containing protein</fullName>
    </submittedName>
</protein>
<dbReference type="OrthoDB" id="5304887at2759"/>
<comment type="caution">
    <text evidence="8">The sequence shown here is derived from an EMBL/GenBank/DDBJ whole genome shotgun (WGS) entry which is preliminary data.</text>
</comment>
<name>A0A9P7Z7U4_9HELO</name>
<dbReference type="InterPro" id="IPR022784">
    <property type="entry name" value="Ribosome_bgen_Alb1"/>
</dbReference>
<evidence type="ECO:0000256" key="1">
    <source>
        <dbReference type="ARBA" id="ARBA00004123"/>
    </source>
</evidence>
<dbReference type="PANTHER" id="PTHR28280:SF1">
    <property type="entry name" value="SHUTTLING PRE-60S FACTOR ECM1"/>
    <property type="match status" value="1"/>
</dbReference>
<dbReference type="EMBL" id="MU253802">
    <property type="protein sequence ID" value="KAG9246483.1"/>
    <property type="molecule type" value="Genomic_DNA"/>
</dbReference>
<evidence type="ECO:0000313" key="8">
    <source>
        <dbReference type="EMBL" id="KAG9246483.1"/>
    </source>
</evidence>
<evidence type="ECO:0000256" key="2">
    <source>
        <dbReference type="ARBA" id="ARBA00004496"/>
    </source>
</evidence>
<evidence type="ECO:0000256" key="6">
    <source>
        <dbReference type="ARBA" id="ARBA00023242"/>
    </source>
</evidence>
<sequence length="194" mass="21147">MAKTAPMKKGKNPISVRSRASKRASSPSIDTDKSLKNVKPPNESVNYRPSVLAVHQSAGVSKKSKNGRKTLLSAKAKRRQEKGMDRAEAVMDKKEIRIVKSKDRSRTVQERSKAWEDLNKKMLAKKAQEDALALGLELGKESLVLDDGTKDMEEVDVDAMVSAVAGLKASASSSGKAELAAAHTTEEEEEEEEL</sequence>
<comment type="subcellular location">
    <subcellularLocation>
        <location evidence="2">Cytoplasm</location>
    </subcellularLocation>
    <subcellularLocation>
        <location evidence="1">Nucleus</location>
    </subcellularLocation>
</comment>
<dbReference type="GO" id="GO:0030687">
    <property type="term" value="C:preribosome, large subunit precursor"/>
    <property type="evidence" value="ECO:0007669"/>
    <property type="project" value="TreeGrafter"/>
</dbReference>
<feature type="compositionally biased region" description="Basic residues" evidence="7">
    <location>
        <begin position="1"/>
        <end position="11"/>
    </location>
</feature>
<evidence type="ECO:0000256" key="7">
    <source>
        <dbReference type="SAM" id="MobiDB-lite"/>
    </source>
</evidence>
<feature type="region of interest" description="Disordered" evidence="7">
    <location>
        <begin position="168"/>
        <end position="194"/>
    </location>
</feature>
<dbReference type="GO" id="GO:0000055">
    <property type="term" value="P:ribosomal large subunit export from nucleus"/>
    <property type="evidence" value="ECO:0007669"/>
    <property type="project" value="TreeGrafter"/>
</dbReference>
<evidence type="ECO:0000256" key="5">
    <source>
        <dbReference type="ARBA" id="ARBA00022517"/>
    </source>
</evidence>
<dbReference type="Pfam" id="PF09135">
    <property type="entry name" value="Alb1"/>
    <property type="match status" value="1"/>
</dbReference>
<keyword evidence="3" id="KW-0813">Transport</keyword>